<keyword evidence="7 14" id="KW-1133">Transmembrane helix</keyword>
<comment type="function">
    <text evidence="14">Converts heme B (protoheme IX) to heme O by substitution of the vinyl group on carbon 2 of heme B porphyrin ring with a hydroxyethyl farnesyl side group.</text>
</comment>
<keyword evidence="16" id="KW-1185">Reference proteome</keyword>
<dbReference type="GO" id="GO:0005886">
    <property type="term" value="C:plasma membrane"/>
    <property type="evidence" value="ECO:0007669"/>
    <property type="project" value="UniProtKB-SubCell"/>
</dbReference>
<feature type="transmembrane region" description="Helical" evidence="14">
    <location>
        <begin position="291"/>
        <end position="312"/>
    </location>
</feature>
<comment type="catalytic activity">
    <reaction evidence="13 14">
        <text>heme b + (2E,6E)-farnesyl diphosphate + H2O = Fe(II)-heme o + diphosphate</text>
        <dbReference type="Rhea" id="RHEA:28070"/>
        <dbReference type="ChEBI" id="CHEBI:15377"/>
        <dbReference type="ChEBI" id="CHEBI:33019"/>
        <dbReference type="ChEBI" id="CHEBI:60344"/>
        <dbReference type="ChEBI" id="CHEBI:60530"/>
        <dbReference type="ChEBI" id="CHEBI:175763"/>
        <dbReference type="EC" id="2.5.1.141"/>
    </reaction>
</comment>
<dbReference type="InterPro" id="IPR000537">
    <property type="entry name" value="UbiA_prenyltransferase"/>
</dbReference>
<evidence type="ECO:0000256" key="14">
    <source>
        <dbReference type="HAMAP-Rule" id="MF_00154"/>
    </source>
</evidence>
<protein>
    <recommendedName>
        <fullName evidence="11 14">Protoheme IX farnesyltransferase</fullName>
        <ecNumber evidence="3 14">2.5.1.141</ecNumber>
    </recommendedName>
    <alternativeName>
        <fullName evidence="12 14">Heme B farnesyltransferase</fullName>
    </alternativeName>
    <alternativeName>
        <fullName evidence="10 14">Heme O synthase</fullName>
    </alternativeName>
</protein>
<keyword evidence="8 14" id="KW-0350">Heme biosynthesis</keyword>
<comment type="miscellaneous">
    <text evidence="14">Carbon 2 of the heme B porphyrin ring is defined according to the Fischer nomenclature.</text>
</comment>
<keyword evidence="5 14" id="KW-0808">Transferase</keyword>
<feature type="transmembrane region" description="Helical" evidence="14">
    <location>
        <begin position="37"/>
        <end position="54"/>
    </location>
</feature>
<evidence type="ECO:0000256" key="12">
    <source>
        <dbReference type="ARBA" id="ARBA00042475"/>
    </source>
</evidence>
<evidence type="ECO:0000256" key="7">
    <source>
        <dbReference type="ARBA" id="ARBA00022989"/>
    </source>
</evidence>
<feature type="transmembrane region" description="Helical" evidence="14">
    <location>
        <begin position="133"/>
        <end position="151"/>
    </location>
</feature>
<comment type="subcellular location">
    <subcellularLocation>
        <location evidence="1 14">Cell membrane</location>
        <topology evidence="1 14">Multi-pass membrane protein</topology>
    </subcellularLocation>
</comment>
<sequence length="317" mass="33566">MTTTTASSQAHRGAQAAASAVPIVADWRDFYALTKPGVMKLVVFTGLCGMLAAPTQLHPILAFAAILAIALGHGAAAALNQWYEADIDALMKRTAARPLPAGRMDRETALHFGVGLGFFSVILMGMATNWLAAATLAAAILFYVVVYTILLKRRTPQNIVIGGAAGAFPPLIGWAAATGEISALPLLLFALIFLWTPPHFWALSLWVNSDYARAGVPMMTVVAGPQSTRRQIAFYTLPMALVAIAPWALGLTGPVYGLTAIVLSLAFAALALAVAANRATDPAAMKPEKRLFAFSIVYLFALFGALVIDAWAPRIFA</sequence>
<dbReference type="PROSITE" id="PS00943">
    <property type="entry name" value="UBIA"/>
    <property type="match status" value="1"/>
</dbReference>
<evidence type="ECO:0000256" key="3">
    <source>
        <dbReference type="ARBA" id="ARBA00012292"/>
    </source>
</evidence>
<dbReference type="InterPro" id="IPR044878">
    <property type="entry name" value="UbiA_sf"/>
</dbReference>
<dbReference type="PANTHER" id="PTHR43448:SF7">
    <property type="entry name" value="4-HYDROXYBENZOATE SOLANESYLTRANSFERASE"/>
    <property type="match status" value="1"/>
</dbReference>
<dbReference type="InterPro" id="IPR030470">
    <property type="entry name" value="UbiA_prenylTrfase_CS"/>
</dbReference>
<keyword evidence="9 14" id="KW-0472">Membrane</keyword>
<evidence type="ECO:0000313" key="16">
    <source>
        <dbReference type="Proteomes" id="UP000564378"/>
    </source>
</evidence>
<dbReference type="GO" id="GO:0048034">
    <property type="term" value="P:heme O biosynthetic process"/>
    <property type="evidence" value="ECO:0007669"/>
    <property type="project" value="UniProtKB-UniRule"/>
</dbReference>
<reference evidence="15 16" key="1">
    <citation type="submission" date="2020-08" db="EMBL/GenBank/DDBJ databases">
        <title>Draft genome sequence of Parasphingopyxis sp. GrpM-11.</title>
        <authorList>
            <person name="Oh J."/>
            <person name="Roh D.-H."/>
        </authorList>
    </citation>
    <scope>NUCLEOTIDE SEQUENCE [LARGE SCALE GENOMIC DNA]</scope>
    <source>
        <strain evidence="15 16">GrpM-11</strain>
    </source>
</reference>
<feature type="transmembrane region" description="Helical" evidence="14">
    <location>
        <begin position="109"/>
        <end position="127"/>
    </location>
</feature>
<proteinExistence type="inferred from homology"/>
<evidence type="ECO:0000256" key="13">
    <source>
        <dbReference type="ARBA" id="ARBA00047690"/>
    </source>
</evidence>
<evidence type="ECO:0000256" key="8">
    <source>
        <dbReference type="ARBA" id="ARBA00023133"/>
    </source>
</evidence>
<dbReference type="EMBL" id="JACJVJ010000003">
    <property type="protein sequence ID" value="MBC2779097.1"/>
    <property type="molecule type" value="Genomic_DNA"/>
</dbReference>
<comment type="pathway">
    <text evidence="2 14">Porphyrin-containing compound metabolism; heme O biosynthesis; heme O from protoheme: step 1/1.</text>
</comment>
<evidence type="ECO:0000256" key="2">
    <source>
        <dbReference type="ARBA" id="ARBA00004919"/>
    </source>
</evidence>
<accession>A0A842I281</accession>
<dbReference type="HAMAP" id="MF_00154">
    <property type="entry name" value="CyoE_CtaB"/>
    <property type="match status" value="1"/>
</dbReference>
<feature type="transmembrane region" description="Helical" evidence="14">
    <location>
        <begin position="183"/>
        <end position="203"/>
    </location>
</feature>
<dbReference type="EC" id="2.5.1.141" evidence="3 14"/>
<evidence type="ECO:0000256" key="1">
    <source>
        <dbReference type="ARBA" id="ARBA00004651"/>
    </source>
</evidence>
<comment type="similarity">
    <text evidence="14">Belongs to the UbiA prenyltransferase family. Protoheme IX farnesyltransferase subfamily.</text>
</comment>
<dbReference type="NCBIfam" id="NF003349">
    <property type="entry name" value="PRK04375.1-2"/>
    <property type="match status" value="1"/>
</dbReference>
<dbReference type="InterPro" id="IPR006369">
    <property type="entry name" value="Protohaem_IX_farnesylTrfase"/>
</dbReference>
<gene>
    <name evidence="14" type="primary">ctaB</name>
    <name evidence="15" type="ORF">H6P80_15840</name>
</gene>
<dbReference type="UniPathway" id="UPA00834">
    <property type="reaction ID" value="UER00712"/>
</dbReference>
<feature type="transmembrane region" description="Helical" evidence="14">
    <location>
        <begin position="158"/>
        <end position="177"/>
    </location>
</feature>
<comment type="caution">
    <text evidence="15">The sequence shown here is derived from an EMBL/GenBank/DDBJ whole genome shotgun (WGS) entry which is preliminary data.</text>
</comment>
<dbReference type="RefSeq" id="WP_185802384.1">
    <property type="nucleotide sequence ID" value="NZ_JACJVJ010000003.1"/>
</dbReference>
<evidence type="ECO:0000256" key="11">
    <source>
        <dbReference type="ARBA" id="ARBA00040810"/>
    </source>
</evidence>
<dbReference type="CDD" id="cd13957">
    <property type="entry name" value="PT_UbiA_Cox10"/>
    <property type="match status" value="1"/>
</dbReference>
<feature type="transmembrane region" description="Helical" evidence="14">
    <location>
        <begin position="232"/>
        <end position="249"/>
    </location>
</feature>
<evidence type="ECO:0000256" key="10">
    <source>
        <dbReference type="ARBA" id="ARBA00030253"/>
    </source>
</evidence>
<dbReference type="GO" id="GO:0008495">
    <property type="term" value="F:protoheme IX farnesyltransferase activity"/>
    <property type="evidence" value="ECO:0007669"/>
    <property type="project" value="UniProtKB-UniRule"/>
</dbReference>
<keyword evidence="4 14" id="KW-1003">Cell membrane</keyword>
<dbReference type="PANTHER" id="PTHR43448">
    <property type="entry name" value="PROTOHEME IX FARNESYLTRANSFERASE, MITOCHONDRIAL"/>
    <property type="match status" value="1"/>
</dbReference>
<evidence type="ECO:0000256" key="4">
    <source>
        <dbReference type="ARBA" id="ARBA00022475"/>
    </source>
</evidence>
<keyword evidence="6 14" id="KW-0812">Transmembrane</keyword>
<dbReference type="Proteomes" id="UP000564378">
    <property type="component" value="Unassembled WGS sequence"/>
</dbReference>
<evidence type="ECO:0000256" key="9">
    <source>
        <dbReference type="ARBA" id="ARBA00023136"/>
    </source>
</evidence>
<evidence type="ECO:0000256" key="5">
    <source>
        <dbReference type="ARBA" id="ARBA00022679"/>
    </source>
</evidence>
<dbReference type="NCBIfam" id="TIGR01473">
    <property type="entry name" value="cyoE_ctaB"/>
    <property type="match status" value="1"/>
</dbReference>
<evidence type="ECO:0000256" key="6">
    <source>
        <dbReference type="ARBA" id="ARBA00022692"/>
    </source>
</evidence>
<dbReference type="Pfam" id="PF01040">
    <property type="entry name" value="UbiA"/>
    <property type="match status" value="1"/>
</dbReference>
<dbReference type="AlphaFoldDB" id="A0A842I281"/>
<feature type="transmembrane region" description="Helical" evidence="14">
    <location>
        <begin position="255"/>
        <end position="279"/>
    </location>
</feature>
<name>A0A842I281_9SPHN</name>
<evidence type="ECO:0000313" key="15">
    <source>
        <dbReference type="EMBL" id="MBC2779097.1"/>
    </source>
</evidence>
<organism evidence="15 16">
    <name type="scientific">Parasphingopyxis marina</name>
    <dbReference type="NCBI Taxonomy" id="2761622"/>
    <lineage>
        <taxon>Bacteria</taxon>
        <taxon>Pseudomonadati</taxon>
        <taxon>Pseudomonadota</taxon>
        <taxon>Alphaproteobacteria</taxon>
        <taxon>Sphingomonadales</taxon>
        <taxon>Sphingomonadaceae</taxon>
        <taxon>Parasphingopyxis</taxon>
    </lineage>
</organism>
<dbReference type="Gene3D" id="1.10.357.140">
    <property type="entry name" value="UbiA prenyltransferase"/>
    <property type="match status" value="1"/>
</dbReference>
<feature type="transmembrane region" description="Helical" evidence="14">
    <location>
        <begin position="60"/>
        <end position="83"/>
    </location>
</feature>